<dbReference type="PROSITE" id="PS50157">
    <property type="entry name" value="ZINC_FINGER_C2H2_2"/>
    <property type="match status" value="1"/>
</dbReference>
<feature type="domain" description="C2H2-type" evidence="8">
    <location>
        <begin position="30"/>
        <end position="53"/>
    </location>
</feature>
<evidence type="ECO:0000256" key="5">
    <source>
        <dbReference type="ARBA" id="ARBA00022833"/>
    </source>
</evidence>
<dbReference type="Proteomes" id="UP000828390">
    <property type="component" value="Unassembled WGS sequence"/>
</dbReference>
<dbReference type="AlphaFoldDB" id="A0A9D4IRY3"/>
<evidence type="ECO:0000259" key="8">
    <source>
        <dbReference type="PROSITE" id="PS50157"/>
    </source>
</evidence>
<organism evidence="9 10">
    <name type="scientific">Dreissena polymorpha</name>
    <name type="common">Zebra mussel</name>
    <name type="synonym">Mytilus polymorpha</name>
    <dbReference type="NCBI Taxonomy" id="45954"/>
    <lineage>
        <taxon>Eukaryota</taxon>
        <taxon>Metazoa</taxon>
        <taxon>Spiralia</taxon>
        <taxon>Lophotrochozoa</taxon>
        <taxon>Mollusca</taxon>
        <taxon>Bivalvia</taxon>
        <taxon>Autobranchia</taxon>
        <taxon>Heteroconchia</taxon>
        <taxon>Euheterodonta</taxon>
        <taxon>Imparidentia</taxon>
        <taxon>Neoheterodontei</taxon>
        <taxon>Myida</taxon>
        <taxon>Dreissenoidea</taxon>
        <taxon>Dreissenidae</taxon>
        <taxon>Dreissena</taxon>
    </lineage>
</organism>
<evidence type="ECO:0000313" key="10">
    <source>
        <dbReference type="Proteomes" id="UP000828390"/>
    </source>
</evidence>
<evidence type="ECO:0000256" key="1">
    <source>
        <dbReference type="ARBA" id="ARBA00004123"/>
    </source>
</evidence>
<keyword evidence="5" id="KW-0862">Zinc</keyword>
<keyword evidence="3" id="KW-0677">Repeat</keyword>
<dbReference type="GO" id="GO:0005634">
    <property type="term" value="C:nucleus"/>
    <property type="evidence" value="ECO:0007669"/>
    <property type="project" value="UniProtKB-SubCell"/>
</dbReference>
<dbReference type="Gene3D" id="3.30.160.60">
    <property type="entry name" value="Classic Zinc Finger"/>
    <property type="match status" value="1"/>
</dbReference>
<evidence type="ECO:0000313" key="9">
    <source>
        <dbReference type="EMBL" id="KAH3782782.1"/>
    </source>
</evidence>
<keyword evidence="10" id="KW-1185">Reference proteome</keyword>
<evidence type="ECO:0000256" key="4">
    <source>
        <dbReference type="ARBA" id="ARBA00022771"/>
    </source>
</evidence>
<dbReference type="PROSITE" id="PS00028">
    <property type="entry name" value="ZINC_FINGER_C2H2_1"/>
    <property type="match status" value="1"/>
</dbReference>
<sequence>MMSESELMNAAEGSLLDISLEEELCTSERFSCGICEASYARKAYLKRHLKTHD</sequence>
<name>A0A9D4IRY3_DREPO</name>
<dbReference type="GO" id="GO:0008270">
    <property type="term" value="F:zinc ion binding"/>
    <property type="evidence" value="ECO:0007669"/>
    <property type="project" value="UniProtKB-KW"/>
</dbReference>
<dbReference type="InterPro" id="IPR036236">
    <property type="entry name" value="Znf_C2H2_sf"/>
</dbReference>
<evidence type="ECO:0000256" key="6">
    <source>
        <dbReference type="ARBA" id="ARBA00023242"/>
    </source>
</evidence>
<protein>
    <recommendedName>
        <fullName evidence="8">C2H2-type domain-containing protein</fullName>
    </recommendedName>
</protein>
<evidence type="ECO:0000256" key="7">
    <source>
        <dbReference type="PROSITE-ProRule" id="PRU00042"/>
    </source>
</evidence>
<comment type="subcellular location">
    <subcellularLocation>
        <location evidence="1">Nucleus</location>
    </subcellularLocation>
</comment>
<gene>
    <name evidence="9" type="ORF">DPMN_160702</name>
</gene>
<evidence type="ECO:0000256" key="3">
    <source>
        <dbReference type="ARBA" id="ARBA00022737"/>
    </source>
</evidence>
<evidence type="ECO:0000256" key="2">
    <source>
        <dbReference type="ARBA" id="ARBA00022723"/>
    </source>
</evidence>
<dbReference type="EMBL" id="JAIWYP010000008">
    <property type="protein sequence ID" value="KAH3782782.1"/>
    <property type="molecule type" value="Genomic_DNA"/>
</dbReference>
<keyword evidence="4 7" id="KW-0863">Zinc-finger</keyword>
<keyword evidence="2" id="KW-0479">Metal-binding</keyword>
<accession>A0A9D4IRY3</accession>
<keyword evidence="6" id="KW-0539">Nucleus</keyword>
<proteinExistence type="predicted"/>
<dbReference type="InterPro" id="IPR013087">
    <property type="entry name" value="Znf_C2H2_type"/>
</dbReference>
<dbReference type="FunFam" id="3.30.160.60:FF:000145">
    <property type="entry name" value="Zinc finger protein 574"/>
    <property type="match status" value="1"/>
</dbReference>
<reference evidence="9" key="1">
    <citation type="journal article" date="2019" name="bioRxiv">
        <title>The Genome of the Zebra Mussel, Dreissena polymorpha: A Resource for Invasive Species Research.</title>
        <authorList>
            <person name="McCartney M.A."/>
            <person name="Auch B."/>
            <person name="Kono T."/>
            <person name="Mallez S."/>
            <person name="Zhang Y."/>
            <person name="Obille A."/>
            <person name="Becker A."/>
            <person name="Abrahante J.E."/>
            <person name="Garbe J."/>
            <person name="Badalamenti J.P."/>
            <person name="Herman A."/>
            <person name="Mangelson H."/>
            <person name="Liachko I."/>
            <person name="Sullivan S."/>
            <person name="Sone E.D."/>
            <person name="Koren S."/>
            <person name="Silverstein K.A.T."/>
            <person name="Beckman K.B."/>
            <person name="Gohl D.M."/>
        </authorList>
    </citation>
    <scope>NUCLEOTIDE SEQUENCE</scope>
    <source>
        <strain evidence="9">Duluth1</strain>
        <tissue evidence="9">Whole animal</tissue>
    </source>
</reference>
<comment type="caution">
    <text evidence="9">The sequence shown here is derived from an EMBL/GenBank/DDBJ whole genome shotgun (WGS) entry which is preliminary data.</text>
</comment>
<reference evidence="9" key="2">
    <citation type="submission" date="2020-11" db="EMBL/GenBank/DDBJ databases">
        <authorList>
            <person name="McCartney M.A."/>
            <person name="Auch B."/>
            <person name="Kono T."/>
            <person name="Mallez S."/>
            <person name="Becker A."/>
            <person name="Gohl D.M."/>
            <person name="Silverstein K.A.T."/>
            <person name="Koren S."/>
            <person name="Bechman K.B."/>
            <person name="Herman A."/>
            <person name="Abrahante J.E."/>
            <person name="Garbe J."/>
        </authorList>
    </citation>
    <scope>NUCLEOTIDE SEQUENCE</scope>
    <source>
        <strain evidence="9">Duluth1</strain>
        <tissue evidence="9">Whole animal</tissue>
    </source>
</reference>
<dbReference type="SUPFAM" id="SSF57667">
    <property type="entry name" value="beta-beta-alpha zinc fingers"/>
    <property type="match status" value="1"/>
</dbReference>
<dbReference type="Pfam" id="PF00096">
    <property type="entry name" value="zf-C2H2"/>
    <property type="match status" value="1"/>
</dbReference>